<dbReference type="InterPro" id="IPR000834">
    <property type="entry name" value="Peptidase_M14"/>
</dbReference>
<keyword evidence="12" id="KW-1185">Reference proteome</keyword>
<name>A0ABV9L5N0_9FLAO</name>
<dbReference type="EMBL" id="JBHSHB010000003">
    <property type="protein sequence ID" value="MFC4688832.1"/>
    <property type="molecule type" value="Genomic_DNA"/>
</dbReference>
<keyword evidence="11" id="KW-0121">Carboxypeptidase</keyword>
<dbReference type="GO" id="GO:0004180">
    <property type="term" value="F:carboxypeptidase activity"/>
    <property type="evidence" value="ECO:0007669"/>
    <property type="project" value="UniProtKB-KW"/>
</dbReference>
<keyword evidence="6" id="KW-0862">Zinc</keyword>
<proteinExistence type="inferred from homology"/>
<evidence type="ECO:0000313" key="12">
    <source>
        <dbReference type="Proteomes" id="UP001595878"/>
    </source>
</evidence>
<dbReference type="Gene3D" id="2.60.120.260">
    <property type="entry name" value="Galactose-binding domain-like"/>
    <property type="match status" value="1"/>
</dbReference>
<evidence type="ECO:0000256" key="2">
    <source>
        <dbReference type="ARBA" id="ARBA00005988"/>
    </source>
</evidence>
<evidence type="ECO:0000256" key="4">
    <source>
        <dbReference type="ARBA" id="ARBA00022729"/>
    </source>
</evidence>
<evidence type="ECO:0000256" key="8">
    <source>
        <dbReference type="PROSITE-ProRule" id="PRU01379"/>
    </source>
</evidence>
<evidence type="ECO:0000256" key="6">
    <source>
        <dbReference type="ARBA" id="ARBA00022833"/>
    </source>
</evidence>
<dbReference type="InterPro" id="IPR026444">
    <property type="entry name" value="Secre_tail"/>
</dbReference>
<dbReference type="Pfam" id="PF18962">
    <property type="entry name" value="Por_Secre_tail"/>
    <property type="match status" value="1"/>
</dbReference>
<dbReference type="SUPFAM" id="SSF53187">
    <property type="entry name" value="Zn-dependent exopeptidases"/>
    <property type="match status" value="1"/>
</dbReference>
<evidence type="ECO:0000256" key="9">
    <source>
        <dbReference type="SAM" id="SignalP"/>
    </source>
</evidence>
<comment type="caution">
    <text evidence="11">The sequence shown here is derived from an EMBL/GenBank/DDBJ whole genome shotgun (WGS) entry which is preliminary data.</text>
</comment>
<evidence type="ECO:0000256" key="1">
    <source>
        <dbReference type="ARBA" id="ARBA00001947"/>
    </source>
</evidence>
<comment type="similarity">
    <text evidence="2 8">Belongs to the peptidase M14 family.</text>
</comment>
<sequence>MKKLLSILCILCIYAFAKAQQNPTIYHKAKISFSGNQTLTQLKSLDIASDHGIHKEGTYIISDFSTDEVATARQNGYDVEIIINDVAAHYRSQNEHMRSQSQNTNCTTSNNNYPTPENFNQGSMGGYLTYQEFLDEVDAMAALYPNLITTKAQISDFLTEGQPDTSVIPSIGSNPIYWLKISDNPNVDETEPDVLYTAIHHAREPMSLMQLVYYMWYLLENYESDLEVQSIVNNTELYFIPVINPDGYLYNQVTDPNGGGLWRKNRKNGNGVDNNRNYDYHINGDPNNGSWGGAGSSSNPNSNTYHGTGPFSEIENQAVKWFVEQHNFVLALNNHTFGELLYYPFGYADVATADDGLYQGIGAELTSLNGYTPIRDNPFAGESDDFMYGTVGTHDKIFAFTPEIGTSFWPPASDIIATSQAMMFMNLTAAQMATNYGALVETTNTLVGESTNLSTSFNLKRLGVDSTGDFTISFNPVSSNIISNGDAENFTNVAPLETVSGTINYTLTEDVVAGDQIEFDLVINNGFYDNAIRITKIYGAINNVFTDEANDLSNYENTAWGVTNTTFISPSSSITDSPSGNYSNNQNSVISLSNPIDLSLGTAAMVSFYTRWDIESTWDYVQFEISTDNGSTWEPQCGNYTSAGTNAQPIGEPLYDGVQDEWVYEEINLSEYIGEVIMARFTLVSDGGVTRDGFYFDDLSFLLVTDESLQVDEIDLKAAFKLFPNPVKDILTVRTTLPSYSSIVYNVLGQEVLKPTKQQGNAFIDYSSLTAGIYFLELKTLENSAIFKIVKN</sequence>
<dbReference type="PROSITE" id="PS52035">
    <property type="entry name" value="PEPTIDASE_M14"/>
    <property type="match status" value="1"/>
</dbReference>
<dbReference type="CDD" id="cd03859">
    <property type="entry name" value="M14_CPT"/>
    <property type="match status" value="1"/>
</dbReference>
<protein>
    <submittedName>
        <fullName evidence="11">M14 family zinc carboxypeptidase</fullName>
    </submittedName>
</protein>
<keyword evidence="7" id="KW-0482">Metalloprotease</keyword>
<comment type="cofactor">
    <cofactor evidence="1">
        <name>Zn(2+)</name>
        <dbReference type="ChEBI" id="CHEBI:29105"/>
    </cofactor>
</comment>
<organism evidence="11 12">
    <name type="scientific">Dokdonia genika</name>
    <dbReference type="NCBI Taxonomy" id="308113"/>
    <lineage>
        <taxon>Bacteria</taxon>
        <taxon>Pseudomonadati</taxon>
        <taxon>Bacteroidota</taxon>
        <taxon>Flavobacteriia</taxon>
        <taxon>Flavobacteriales</taxon>
        <taxon>Flavobacteriaceae</taxon>
        <taxon>Dokdonia</taxon>
    </lineage>
</organism>
<dbReference type="RefSeq" id="WP_380031011.1">
    <property type="nucleotide sequence ID" value="NZ_JBHSHB010000003.1"/>
</dbReference>
<feature type="signal peptide" evidence="9">
    <location>
        <begin position="1"/>
        <end position="19"/>
    </location>
</feature>
<keyword evidence="3" id="KW-0645">Protease</keyword>
<dbReference type="SMART" id="SM00631">
    <property type="entry name" value="Zn_pept"/>
    <property type="match status" value="1"/>
</dbReference>
<dbReference type="NCBIfam" id="TIGR04183">
    <property type="entry name" value="Por_Secre_tail"/>
    <property type="match status" value="1"/>
</dbReference>
<dbReference type="InterPro" id="IPR033810">
    <property type="entry name" value="Carboxypeptidase_T"/>
</dbReference>
<gene>
    <name evidence="11" type="ORF">ACFO5T_00185</name>
</gene>
<dbReference type="Pfam" id="PF20773">
    <property type="entry name" value="InhA-like_MAM"/>
    <property type="match status" value="1"/>
</dbReference>
<evidence type="ECO:0000256" key="7">
    <source>
        <dbReference type="ARBA" id="ARBA00023049"/>
    </source>
</evidence>
<keyword evidence="5" id="KW-0378">Hydrolase</keyword>
<dbReference type="Gene3D" id="3.40.630.10">
    <property type="entry name" value="Zn peptidases"/>
    <property type="match status" value="1"/>
</dbReference>
<dbReference type="PANTHER" id="PTHR11705:SF143">
    <property type="entry name" value="SLL0236 PROTEIN"/>
    <property type="match status" value="1"/>
</dbReference>
<feature type="chain" id="PRO_5046203761" evidence="9">
    <location>
        <begin position="20"/>
        <end position="792"/>
    </location>
</feature>
<dbReference type="Proteomes" id="UP001595878">
    <property type="component" value="Unassembled WGS sequence"/>
</dbReference>
<keyword evidence="4 9" id="KW-0732">Signal</keyword>
<evidence type="ECO:0000256" key="3">
    <source>
        <dbReference type="ARBA" id="ARBA00022670"/>
    </source>
</evidence>
<feature type="active site" description="Proton donor/acceptor" evidence="8">
    <location>
        <position position="403"/>
    </location>
</feature>
<reference evidence="12" key="1">
    <citation type="journal article" date="2019" name="Int. J. Syst. Evol. Microbiol.">
        <title>The Global Catalogue of Microorganisms (GCM) 10K type strain sequencing project: providing services to taxonomists for standard genome sequencing and annotation.</title>
        <authorList>
            <consortium name="The Broad Institute Genomics Platform"/>
            <consortium name="The Broad Institute Genome Sequencing Center for Infectious Disease"/>
            <person name="Wu L."/>
            <person name="Ma J."/>
        </authorList>
    </citation>
    <scope>NUCLEOTIDE SEQUENCE [LARGE SCALE GENOMIC DNA]</scope>
    <source>
        <strain evidence="12">CGMCC 4.7427</strain>
    </source>
</reference>
<evidence type="ECO:0000256" key="5">
    <source>
        <dbReference type="ARBA" id="ARBA00022801"/>
    </source>
</evidence>
<feature type="domain" description="Peptidase M14" evidence="10">
    <location>
        <begin position="126"/>
        <end position="433"/>
    </location>
</feature>
<dbReference type="Pfam" id="PF00246">
    <property type="entry name" value="Peptidase_M14"/>
    <property type="match status" value="1"/>
</dbReference>
<evidence type="ECO:0000313" key="11">
    <source>
        <dbReference type="EMBL" id="MFC4688832.1"/>
    </source>
</evidence>
<evidence type="ECO:0000259" key="10">
    <source>
        <dbReference type="PROSITE" id="PS52035"/>
    </source>
</evidence>
<dbReference type="PANTHER" id="PTHR11705">
    <property type="entry name" value="PROTEASE FAMILY M14 CARBOXYPEPTIDASE A,B"/>
    <property type="match status" value="1"/>
</dbReference>
<accession>A0ABV9L5N0</accession>